<dbReference type="InterPro" id="IPR015421">
    <property type="entry name" value="PyrdxlP-dep_Trfase_major"/>
</dbReference>
<reference evidence="3" key="2">
    <citation type="submission" date="2020-09" db="EMBL/GenBank/DDBJ databases">
        <authorList>
            <person name="Sun Q."/>
            <person name="Zhou Y."/>
        </authorList>
    </citation>
    <scope>NUCLEOTIDE SEQUENCE</scope>
    <source>
        <strain evidence="3">CGMCC 1.7086</strain>
    </source>
</reference>
<dbReference type="SUPFAM" id="SSF53383">
    <property type="entry name" value="PLP-dependent transferases"/>
    <property type="match status" value="1"/>
</dbReference>
<dbReference type="InterPro" id="IPR015422">
    <property type="entry name" value="PyrdxlP-dep_Trfase_small"/>
</dbReference>
<dbReference type="Gene3D" id="3.90.1150.10">
    <property type="entry name" value="Aspartate Aminotransferase, domain 1"/>
    <property type="match status" value="1"/>
</dbReference>
<organism evidence="3 4">
    <name type="scientific">Bowmanella pacifica</name>
    <dbReference type="NCBI Taxonomy" id="502051"/>
    <lineage>
        <taxon>Bacteria</taxon>
        <taxon>Pseudomonadati</taxon>
        <taxon>Pseudomonadota</taxon>
        <taxon>Gammaproteobacteria</taxon>
        <taxon>Alteromonadales</taxon>
        <taxon>Alteromonadaceae</taxon>
        <taxon>Bowmanella</taxon>
    </lineage>
</organism>
<evidence type="ECO:0000256" key="1">
    <source>
        <dbReference type="ARBA" id="ARBA00022898"/>
    </source>
</evidence>
<dbReference type="Proteomes" id="UP000606935">
    <property type="component" value="Unassembled WGS sequence"/>
</dbReference>
<proteinExistence type="predicted"/>
<dbReference type="AlphaFoldDB" id="A0A917Z2Y2"/>
<feature type="domain" description="Aminotransferase class V" evidence="2">
    <location>
        <begin position="29"/>
        <end position="361"/>
    </location>
</feature>
<protein>
    <recommendedName>
        <fullName evidence="2">Aminotransferase class V domain-containing protein</fullName>
    </recommendedName>
</protein>
<dbReference type="InterPro" id="IPR015424">
    <property type="entry name" value="PyrdxlP-dep_Trfase"/>
</dbReference>
<accession>A0A917Z2Y2</accession>
<dbReference type="Pfam" id="PF00266">
    <property type="entry name" value="Aminotran_5"/>
    <property type="match status" value="1"/>
</dbReference>
<sequence>MYQHLYRRFLDANKGKQHFACHSHHYWPDVTRDAMLQYWDDTAALVDDKWQHLFSEKLPQVQQSIADTLNTGMPEQLAFAPNTHELLYRILSCLDWQKPLKILTTDSEFHSFNRQISRLDELDNLSLCRIDTLPFDSFEQRFAEAIQSDDWDVIFFSQVFFNSGLAVKNLNSLVNSAPAKTIVVVDGYHGFMAIPTDLSAIAERAFYLAGGYKYAQGGEGCCFLHVPPNCQLRPAYTGWFAEFGELDQAKTGQVGYATNGMRFAGATMDFSPLYRLAAVQQLYRKEGLGVAAIHAYVQNLQQAFLQHLDALQHPELNRQNLLTNDLSHHGHFLTFKLQSAEKVQQLHKQLNNHGVITDARGDRLRFGFALYHNQADYDLSCLRESA</sequence>
<name>A0A917Z2Y2_9ALTE</name>
<dbReference type="InterPro" id="IPR000192">
    <property type="entry name" value="Aminotrans_V_dom"/>
</dbReference>
<dbReference type="EMBL" id="BMLS01000004">
    <property type="protein sequence ID" value="GGO71485.1"/>
    <property type="molecule type" value="Genomic_DNA"/>
</dbReference>
<keyword evidence="1" id="KW-0663">Pyridoxal phosphate</keyword>
<gene>
    <name evidence="3" type="ORF">GCM10010982_27380</name>
</gene>
<keyword evidence="4" id="KW-1185">Reference proteome</keyword>
<dbReference type="RefSeq" id="WP_188696224.1">
    <property type="nucleotide sequence ID" value="NZ_BMLS01000004.1"/>
</dbReference>
<evidence type="ECO:0000313" key="3">
    <source>
        <dbReference type="EMBL" id="GGO71485.1"/>
    </source>
</evidence>
<reference evidence="3" key="1">
    <citation type="journal article" date="2014" name="Int. J. Syst. Evol. Microbiol.">
        <title>Complete genome sequence of Corynebacterium casei LMG S-19264T (=DSM 44701T), isolated from a smear-ripened cheese.</title>
        <authorList>
            <consortium name="US DOE Joint Genome Institute (JGI-PGF)"/>
            <person name="Walter F."/>
            <person name="Albersmeier A."/>
            <person name="Kalinowski J."/>
            <person name="Ruckert C."/>
        </authorList>
    </citation>
    <scope>NUCLEOTIDE SEQUENCE</scope>
    <source>
        <strain evidence="3">CGMCC 1.7086</strain>
    </source>
</reference>
<evidence type="ECO:0000313" key="4">
    <source>
        <dbReference type="Proteomes" id="UP000606935"/>
    </source>
</evidence>
<dbReference type="Gene3D" id="3.40.640.10">
    <property type="entry name" value="Type I PLP-dependent aspartate aminotransferase-like (Major domain)"/>
    <property type="match status" value="1"/>
</dbReference>
<evidence type="ECO:0000259" key="2">
    <source>
        <dbReference type="Pfam" id="PF00266"/>
    </source>
</evidence>
<comment type="caution">
    <text evidence="3">The sequence shown here is derived from an EMBL/GenBank/DDBJ whole genome shotgun (WGS) entry which is preliminary data.</text>
</comment>